<evidence type="ECO:0000313" key="2">
    <source>
        <dbReference type="EMBL" id="EFX63784.1"/>
    </source>
</evidence>
<evidence type="ECO:0000313" key="3">
    <source>
        <dbReference type="Proteomes" id="UP000000305"/>
    </source>
</evidence>
<sequence length="175" mass="20600">MDQCPRRRFIKRVEQMRKTARFNIIRRQDRTKLLCDARRKASKPFHQGDLVLVRRMLKKKGLTKKFLPKYIGPFQIVKKVAETTYRVEELPSRRKKKVVRRFNAHVVQLKPFRARSDEWHVSEIDEPTGSENDSENRSEAEVTQLAVVPVMEEIPAQQLLVSEFPNRPPVLLGKI</sequence>
<evidence type="ECO:0000259" key="1">
    <source>
        <dbReference type="Pfam" id="PF24626"/>
    </source>
</evidence>
<dbReference type="Proteomes" id="UP000000305">
    <property type="component" value="Unassembled WGS sequence"/>
</dbReference>
<accession>E9HWU6</accession>
<dbReference type="InterPro" id="IPR056924">
    <property type="entry name" value="SH3_Tf2-1"/>
</dbReference>
<dbReference type="PhylomeDB" id="E9HWU6"/>
<dbReference type="STRING" id="6669.E9HWU6"/>
<keyword evidence="3" id="KW-1185">Reference proteome</keyword>
<proteinExistence type="predicted"/>
<reference evidence="2 3" key="1">
    <citation type="journal article" date="2011" name="Science">
        <title>The ecoresponsive genome of Daphnia pulex.</title>
        <authorList>
            <person name="Colbourne J.K."/>
            <person name="Pfrender M.E."/>
            <person name="Gilbert D."/>
            <person name="Thomas W.K."/>
            <person name="Tucker A."/>
            <person name="Oakley T.H."/>
            <person name="Tokishita S."/>
            <person name="Aerts A."/>
            <person name="Arnold G.J."/>
            <person name="Basu M.K."/>
            <person name="Bauer D.J."/>
            <person name="Caceres C.E."/>
            <person name="Carmel L."/>
            <person name="Casola C."/>
            <person name="Choi J.H."/>
            <person name="Detter J.C."/>
            <person name="Dong Q."/>
            <person name="Dusheyko S."/>
            <person name="Eads B.D."/>
            <person name="Frohlich T."/>
            <person name="Geiler-Samerotte K.A."/>
            <person name="Gerlach D."/>
            <person name="Hatcher P."/>
            <person name="Jogdeo S."/>
            <person name="Krijgsveld J."/>
            <person name="Kriventseva E.V."/>
            <person name="Kultz D."/>
            <person name="Laforsch C."/>
            <person name="Lindquist E."/>
            <person name="Lopez J."/>
            <person name="Manak J.R."/>
            <person name="Muller J."/>
            <person name="Pangilinan J."/>
            <person name="Patwardhan R.P."/>
            <person name="Pitluck S."/>
            <person name="Pritham E.J."/>
            <person name="Rechtsteiner A."/>
            <person name="Rho M."/>
            <person name="Rogozin I.B."/>
            <person name="Sakarya O."/>
            <person name="Salamov A."/>
            <person name="Schaack S."/>
            <person name="Shapiro H."/>
            <person name="Shiga Y."/>
            <person name="Skalitzky C."/>
            <person name="Smith Z."/>
            <person name="Souvorov A."/>
            <person name="Sung W."/>
            <person name="Tang Z."/>
            <person name="Tsuchiya D."/>
            <person name="Tu H."/>
            <person name="Vos H."/>
            <person name="Wang M."/>
            <person name="Wolf Y.I."/>
            <person name="Yamagata H."/>
            <person name="Yamada T."/>
            <person name="Ye Y."/>
            <person name="Shaw J.R."/>
            <person name="Andrews J."/>
            <person name="Crease T.J."/>
            <person name="Tang H."/>
            <person name="Lucas S.M."/>
            <person name="Robertson H.M."/>
            <person name="Bork P."/>
            <person name="Koonin E.V."/>
            <person name="Zdobnov E.M."/>
            <person name="Grigoriev I.V."/>
            <person name="Lynch M."/>
            <person name="Boore J.L."/>
        </authorList>
    </citation>
    <scope>NUCLEOTIDE SEQUENCE [LARGE SCALE GENOMIC DNA]</scope>
</reference>
<dbReference type="KEGG" id="dpx:DAPPUDRAFT_267687"/>
<name>E9HWU6_DAPPU</name>
<protein>
    <recommendedName>
        <fullName evidence="1">Tf2-1-like SH3-like domain-containing protein</fullName>
    </recommendedName>
</protein>
<dbReference type="AlphaFoldDB" id="E9HWU6"/>
<organism evidence="2 3">
    <name type="scientific">Daphnia pulex</name>
    <name type="common">Water flea</name>
    <dbReference type="NCBI Taxonomy" id="6669"/>
    <lineage>
        <taxon>Eukaryota</taxon>
        <taxon>Metazoa</taxon>
        <taxon>Ecdysozoa</taxon>
        <taxon>Arthropoda</taxon>
        <taxon>Crustacea</taxon>
        <taxon>Branchiopoda</taxon>
        <taxon>Diplostraca</taxon>
        <taxon>Cladocera</taxon>
        <taxon>Anomopoda</taxon>
        <taxon>Daphniidae</taxon>
        <taxon>Daphnia</taxon>
    </lineage>
</organism>
<dbReference type="Pfam" id="PF24626">
    <property type="entry name" value="SH3_Tf2-1"/>
    <property type="match status" value="1"/>
</dbReference>
<dbReference type="HOGENOM" id="CLU_1534113_0_0_1"/>
<feature type="domain" description="Tf2-1-like SH3-like" evidence="1">
    <location>
        <begin position="48"/>
        <end position="112"/>
    </location>
</feature>
<gene>
    <name evidence="2" type="ORF">DAPPUDRAFT_267687</name>
</gene>
<dbReference type="InParanoid" id="E9HWU6"/>
<dbReference type="EMBL" id="GL732961">
    <property type="protein sequence ID" value="EFX63784.1"/>
    <property type="molecule type" value="Genomic_DNA"/>
</dbReference>
<dbReference type="OrthoDB" id="425619at2759"/>